<dbReference type="EMBL" id="JBFDAA010000017">
    <property type="protein sequence ID" value="KAL1116921.1"/>
    <property type="molecule type" value="Genomic_DNA"/>
</dbReference>
<name>A0ABD0Y0D8_9HEMI</name>
<proteinExistence type="predicted"/>
<dbReference type="Proteomes" id="UP001558652">
    <property type="component" value="Unassembled WGS sequence"/>
</dbReference>
<organism evidence="2 3">
    <name type="scientific">Ranatra chinensis</name>
    <dbReference type="NCBI Taxonomy" id="642074"/>
    <lineage>
        <taxon>Eukaryota</taxon>
        <taxon>Metazoa</taxon>
        <taxon>Ecdysozoa</taxon>
        <taxon>Arthropoda</taxon>
        <taxon>Hexapoda</taxon>
        <taxon>Insecta</taxon>
        <taxon>Pterygota</taxon>
        <taxon>Neoptera</taxon>
        <taxon>Paraneoptera</taxon>
        <taxon>Hemiptera</taxon>
        <taxon>Heteroptera</taxon>
        <taxon>Panheteroptera</taxon>
        <taxon>Nepomorpha</taxon>
        <taxon>Nepidae</taxon>
        <taxon>Ranatrinae</taxon>
        <taxon>Ranatra</taxon>
    </lineage>
</organism>
<dbReference type="AlphaFoldDB" id="A0ABD0Y0D8"/>
<feature type="transmembrane region" description="Helical" evidence="1">
    <location>
        <begin position="12"/>
        <end position="32"/>
    </location>
</feature>
<keyword evidence="1" id="KW-0812">Transmembrane</keyword>
<gene>
    <name evidence="2" type="ORF">AAG570_005390</name>
</gene>
<dbReference type="Gene3D" id="1.20.1070.10">
    <property type="entry name" value="Rhodopsin 7-helix transmembrane proteins"/>
    <property type="match status" value="1"/>
</dbReference>
<comment type="caution">
    <text evidence="2">The sequence shown here is derived from an EMBL/GenBank/DDBJ whole genome shotgun (WGS) entry which is preliminary data.</text>
</comment>
<evidence type="ECO:0000313" key="2">
    <source>
        <dbReference type="EMBL" id="KAL1116921.1"/>
    </source>
</evidence>
<evidence type="ECO:0000313" key="3">
    <source>
        <dbReference type="Proteomes" id="UP001558652"/>
    </source>
</evidence>
<sequence>MTSLFSDLRNLSGTTLMTLLSAIFMSQLIYVIGVGGVQDSELCLGIAFSLHYLHWAVVLWLSALVRETLNSSRQQEWCPRPPAPPPHSRAMCLRFALTSLASWGLPAVATLAALLITDTPNLNPIYKLNCCVRVDPPPLLGTMGQFRGIESLEGKSIGTKFAGLIDLTPWDLAEVKVEDGRWRPPAALPVTSRFCLKQYPANKPSLRLSAHFNQI</sequence>
<dbReference type="InterPro" id="IPR053231">
    <property type="entry name" value="GPCR_LN-TM7"/>
</dbReference>
<feature type="transmembrane region" description="Helical" evidence="1">
    <location>
        <begin position="44"/>
        <end position="65"/>
    </location>
</feature>
<protein>
    <submittedName>
        <fullName evidence="2">Uncharacterized protein</fullName>
    </submittedName>
</protein>
<evidence type="ECO:0000256" key="1">
    <source>
        <dbReference type="SAM" id="Phobius"/>
    </source>
</evidence>
<reference evidence="2 3" key="1">
    <citation type="submission" date="2024-07" db="EMBL/GenBank/DDBJ databases">
        <title>Chromosome-level genome assembly of the water stick insect Ranatra chinensis (Heteroptera: Nepidae).</title>
        <authorList>
            <person name="Liu X."/>
        </authorList>
    </citation>
    <scope>NUCLEOTIDE SEQUENCE [LARGE SCALE GENOMIC DNA]</scope>
    <source>
        <strain evidence="2">Cailab_2021Rc</strain>
        <tissue evidence="2">Muscle</tissue>
    </source>
</reference>
<dbReference type="PANTHER" id="PTHR45902">
    <property type="entry name" value="LATROPHILIN RECEPTOR-LIKE PROTEIN A"/>
    <property type="match status" value="1"/>
</dbReference>
<feature type="transmembrane region" description="Helical" evidence="1">
    <location>
        <begin position="95"/>
        <end position="116"/>
    </location>
</feature>
<dbReference type="PANTHER" id="PTHR45902:SF2">
    <property type="entry name" value="G-PROTEIN COUPLED RECEPTORS FAMILY 2 PROFILE 2 DOMAIN-CONTAINING PROTEIN"/>
    <property type="match status" value="1"/>
</dbReference>
<accession>A0ABD0Y0D8</accession>
<keyword evidence="3" id="KW-1185">Reference proteome</keyword>
<keyword evidence="1" id="KW-1133">Transmembrane helix</keyword>
<keyword evidence="1" id="KW-0472">Membrane</keyword>